<dbReference type="SUPFAM" id="SSF51735">
    <property type="entry name" value="NAD(P)-binding Rossmann-fold domains"/>
    <property type="match status" value="1"/>
</dbReference>
<name>A0A4S8MHV9_DENBC</name>
<dbReference type="PANTHER" id="PTHR47706:SF9">
    <property type="entry name" value="NMRA-LIKE DOMAIN-CONTAINING PROTEIN-RELATED"/>
    <property type="match status" value="1"/>
</dbReference>
<dbReference type="GO" id="GO:0016491">
    <property type="term" value="F:oxidoreductase activity"/>
    <property type="evidence" value="ECO:0007669"/>
    <property type="project" value="UniProtKB-KW"/>
</dbReference>
<dbReference type="Pfam" id="PF05368">
    <property type="entry name" value="NmrA"/>
    <property type="match status" value="1"/>
</dbReference>
<proteinExistence type="predicted"/>
<evidence type="ECO:0000256" key="3">
    <source>
        <dbReference type="SAM" id="MobiDB-lite"/>
    </source>
</evidence>
<dbReference type="InterPro" id="IPR036291">
    <property type="entry name" value="NAD(P)-bd_dom_sf"/>
</dbReference>
<dbReference type="AlphaFoldDB" id="A0A4S8MHV9"/>
<gene>
    <name evidence="5" type="ORF">K435DRAFT_836496</name>
</gene>
<dbReference type="InterPro" id="IPR008030">
    <property type="entry name" value="NmrA-like"/>
</dbReference>
<dbReference type="PANTHER" id="PTHR47706">
    <property type="entry name" value="NMRA-LIKE FAMILY PROTEIN"/>
    <property type="match status" value="1"/>
</dbReference>
<evidence type="ECO:0000313" key="5">
    <source>
        <dbReference type="EMBL" id="THV02267.1"/>
    </source>
</evidence>
<dbReference type="OrthoDB" id="5283654at2759"/>
<evidence type="ECO:0000259" key="4">
    <source>
        <dbReference type="Pfam" id="PF05368"/>
    </source>
</evidence>
<reference evidence="5 6" key="1">
    <citation type="journal article" date="2019" name="Nat. Ecol. Evol.">
        <title>Megaphylogeny resolves global patterns of mushroom evolution.</title>
        <authorList>
            <person name="Varga T."/>
            <person name="Krizsan K."/>
            <person name="Foldi C."/>
            <person name="Dima B."/>
            <person name="Sanchez-Garcia M."/>
            <person name="Sanchez-Ramirez S."/>
            <person name="Szollosi G.J."/>
            <person name="Szarkandi J.G."/>
            <person name="Papp V."/>
            <person name="Albert L."/>
            <person name="Andreopoulos W."/>
            <person name="Angelini C."/>
            <person name="Antonin V."/>
            <person name="Barry K.W."/>
            <person name="Bougher N.L."/>
            <person name="Buchanan P."/>
            <person name="Buyck B."/>
            <person name="Bense V."/>
            <person name="Catcheside P."/>
            <person name="Chovatia M."/>
            <person name="Cooper J."/>
            <person name="Damon W."/>
            <person name="Desjardin D."/>
            <person name="Finy P."/>
            <person name="Geml J."/>
            <person name="Haridas S."/>
            <person name="Hughes K."/>
            <person name="Justo A."/>
            <person name="Karasinski D."/>
            <person name="Kautmanova I."/>
            <person name="Kiss B."/>
            <person name="Kocsube S."/>
            <person name="Kotiranta H."/>
            <person name="LaButti K.M."/>
            <person name="Lechner B.E."/>
            <person name="Liimatainen K."/>
            <person name="Lipzen A."/>
            <person name="Lukacs Z."/>
            <person name="Mihaltcheva S."/>
            <person name="Morgado L.N."/>
            <person name="Niskanen T."/>
            <person name="Noordeloos M.E."/>
            <person name="Ohm R.A."/>
            <person name="Ortiz-Santana B."/>
            <person name="Ovrebo C."/>
            <person name="Racz N."/>
            <person name="Riley R."/>
            <person name="Savchenko A."/>
            <person name="Shiryaev A."/>
            <person name="Soop K."/>
            <person name="Spirin V."/>
            <person name="Szebenyi C."/>
            <person name="Tomsovsky M."/>
            <person name="Tulloss R.E."/>
            <person name="Uehling J."/>
            <person name="Grigoriev I.V."/>
            <person name="Vagvolgyi C."/>
            <person name="Papp T."/>
            <person name="Martin F.M."/>
            <person name="Miettinen O."/>
            <person name="Hibbett D.S."/>
            <person name="Nagy L.G."/>
        </authorList>
    </citation>
    <scope>NUCLEOTIDE SEQUENCE [LARGE SCALE GENOMIC DNA]</scope>
    <source>
        <strain evidence="5 6">CBS 962.96</strain>
    </source>
</reference>
<protein>
    <submittedName>
        <fullName evidence="5">NAD(P)-binding protein</fullName>
    </submittedName>
</protein>
<evidence type="ECO:0000313" key="6">
    <source>
        <dbReference type="Proteomes" id="UP000297245"/>
    </source>
</evidence>
<sequence length="352" mass="38652">MPVSSPTNTSFAVLGSNGSLSPYVINALSKQPGVKKVIVLSRPSSSAPSLPSNVELVRADYGNHSALVELFKKHSIDVVISTLSDSAIMDAQRKLALAAKEAGVKLFVPVEYGFVTVGFSEKGGSNAWVNKDEFAAFLKSIDLPYARVFTGLWNNFTGWTVGYNINQKVNIVGKGETLASFTAEEDVGGFIAHVTTTLPMSRLANANFRIEGDRLSLRQVAERFNKPIAFVDSTPEPMAERRDLLQKAIETGAGSTGWDPVTEKENPPDSDDGAGSANKLWEGHVWKKVDSANFMRLRPGRNNPCDTRKNKRSGLLSGAEKGSQERREELNGCEQLLRLRGHWWERVEDEKR</sequence>
<evidence type="ECO:0000256" key="2">
    <source>
        <dbReference type="ARBA" id="ARBA00023002"/>
    </source>
</evidence>
<keyword evidence="6" id="KW-1185">Reference proteome</keyword>
<feature type="domain" description="NmrA-like" evidence="4">
    <location>
        <begin position="11"/>
        <end position="227"/>
    </location>
</feature>
<organism evidence="5 6">
    <name type="scientific">Dendrothele bispora (strain CBS 962.96)</name>
    <dbReference type="NCBI Taxonomy" id="1314807"/>
    <lineage>
        <taxon>Eukaryota</taxon>
        <taxon>Fungi</taxon>
        <taxon>Dikarya</taxon>
        <taxon>Basidiomycota</taxon>
        <taxon>Agaricomycotina</taxon>
        <taxon>Agaricomycetes</taxon>
        <taxon>Agaricomycetidae</taxon>
        <taxon>Agaricales</taxon>
        <taxon>Agaricales incertae sedis</taxon>
        <taxon>Dendrothele</taxon>
    </lineage>
</organism>
<dbReference type="Gene3D" id="3.40.50.720">
    <property type="entry name" value="NAD(P)-binding Rossmann-like Domain"/>
    <property type="match status" value="1"/>
</dbReference>
<dbReference type="Proteomes" id="UP000297245">
    <property type="component" value="Unassembled WGS sequence"/>
</dbReference>
<accession>A0A4S8MHV9</accession>
<keyword evidence="1" id="KW-0521">NADP</keyword>
<keyword evidence="2" id="KW-0560">Oxidoreductase</keyword>
<dbReference type="EMBL" id="ML179078">
    <property type="protein sequence ID" value="THV02267.1"/>
    <property type="molecule type" value="Genomic_DNA"/>
</dbReference>
<feature type="region of interest" description="Disordered" evidence="3">
    <location>
        <begin position="252"/>
        <end position="279"/>
    </location>
</feature>
<feature type="region of interest" description="Disordered" evidence="3">
    <location>
        <begin position="297"/>
        <end position="329"/>
    </location>
</feature>
<evidence type="ECO:0000256" key="1">
    <source>
        <dbReference type="ARBA" id="ARBA00022857"/>
    </source>
</evidence>
<dbReference type="InterPro" id="IPR051609">
    <property type="entry name" value="NmrA/Isoflavone_reductase-like"/>
</dbReference>